<dbReference type="GeneID" id="106467844"/>
<evidence type="ECO:0000256" key="2">
    <source>
        <dbReference type="SAM" id="Phobius"/>
    </source>
</evidence>
<feature type="transmembrane region" description="Helical" evidence="2">
    <location>
        <begin position="277"/>
        <end position="301"/>
    </location>
</feature>
<dbReference type="RefSeq" id="XP_013783675.2">
    <property type="nucleotide sequence ID" value="XM_013928221.2"/>
</dbReference>
<feature type="compositionally biased region" description="Polar residues" evidence="1">
    <location>
        <begin position="343"/>
        <end position="356"/>
    </location>
</feature>
<dbReference type="Pfam" id="PF05510">
    <property type="entry name" value="Sarcoglycan_2"/>
    <property type="match status" value="1"/>
</dbReference>
<evidence type="ECO:0000259" key="3">
    <source>
        <dbReference type="Pfam" id="PF05510"/>
    </source>
</evidence>
<keyword evidence="2" id="KW-1133">Transmembrane helix</keyword>
<evidence type="ECO:0000313" key="5">
    <source>
        <dbReference type="Proteomes" id="UP000694941"/>
    </source>
</evidence>
<dbReference type="InterPro" id="IPR015919">
    <property type="entry name" value="Cadherin-like_sf"/>
</dbReference>
<dbReference type="InterPro" id="IPR048347">
    <property type="entry name" value="Sarcoglycan_C"/>
</dbReference>
<name>A0ABM1BK99_LIMPO</name>
<evidence type="ECO:0000256" key="1">
    <source>
        <dbReference type="SAM" id="MobiDB-lite"/>
    </source>
</evidence>
<dbReference type="PANTHER" id="PTHR10132">
    <property type="entry name" value="ALPHA-/EPSILON-SARCOGLYCAN FAMILY MEMBER"/>
    <property type="match status" value="1"/>
</dbReference>
<keyword evidence="2" id="KW-0472">Membrane</keyword>
<protein>
    <submittedName>
        <fullName evidence="6">Epsilon-sarcoglycan-like</fullName>
    </submittedName>
</protein>
<sequence length="405" mass="46331">MQSLQVFSVVQYGECKTVYTTEVFFMAVKKNMFEYQYGEAESLVYRASLFGMPDLPHWMNYRHVNTTETAYLYGAPDEPGEVHIEIIALNKDNYETRQTEMIVNVEPRNKEAVYEVEMKFSNMNVEDMFQNDRLRQIEEIFRDYLWPESETIYITMVASAVDVGGRLPLDPTEKEGVVVRIGGTTKYSQDILDLEREVQPIRNRYPCPRDYKRTSAEHFFRARNLISDWCGFQLIPDEDTVIEDKKPSPSFSPILLSSDDFIPHFPNYPRRDFLMDFIITIVVPVVVVIILTVVLSSIMCCHRESLERRNLETSSVQMNQYNSIQRASSQLRNLAVKRESLPRTGSTPASTLPRSRTGSPSSTLPKTSTPRTGSCTGTLRGAPPPPPYTPPSEDSKRSTLIKDAE</sequence>
<gene>
    <name evidence="6" type="primary">LOC106467844</name>
</gene>
<feature type="domain" description="Sarcoglycan alpha/epsilon second" evidence="4">
    <location>
        <begin position="114"/>
        <end position="235"/>
    </location>
</feature>
<feature type="compositionally biased region" description="Low complexity" evidence="1">
    <location>
        <begin position="357"/>
        <end position="372"/>
    </location>
</feature>
<feature type="domain" description="Sarcoglycan alpha/epsilon N-terminal" evidence="3">
    <location>
        <begin position="20"/>
        <end position="103"/>
    </location>
</feature>
<dbReference type="Proteomes" id="UP000694941">
    <property type="component" value="Unplaced"/>
</dbReference>
<keyword evidence="2" id="KW-0812">Transmembrane</keyword>
<dbReference type="InterPro" id="IPR048346">
    <property type="entry name" value="Sarcoglycan_N"/>
</dbReference>
<reference evidence="6" key="1">
    <citation type="submission" date="2025-08" db="UniProtKB">
        <authorList>
            <consortium name="RefSeq"/>
        </authorList>
    </citation>
    <scope>IDENTIFICATION</scope>
    <source>
        <tissue evidence="6">Muscle</tissue>
    </source>
</reference>
<keyword evidence="5" id="KW-1185">Reference proteome</keyword>
<dbReference type="InterPro" id="IPR008908">
    <property type="entry name" value="Sarcoglycan_alpha/epsilon"/>
</dbReference>
<accession>A0ABM1BK99</accession>
<evidence type="ECO:0000313" key="6">
    <source>
        <dbReference type="RefSeq" id="XP_013783675.2"/>
    </source>
</evidence>
<dbReference type="Pfam" id="PF20989">
    <property type="entry name" value="Sarcoglycan_2_C"/>
    <property type="match status" value="1"/>
</dbReference>
<dbReference type="PANTHER" id="PTHR10132:SF14">
    <property type="entry name" value="SARCOGLYCAN ALPHA, ISOFORM C"/>
    <property type="match status" value="1"/>
</dbReference>
<evidence type="ECO:0000259" key="4">
    <source>
        <dbReference type="Pfam" id="PF20989"/>
    </source>
</evidence>
<organism evidence="5 6">
    <name type="scientific">Limulus polyphemus</name>
    <name type="common">Atlantic horseshoe crab</name>
    <dbReference type="NCBI Taxonomy" id="6850"/>
    <lineage>
        <taxon>Eukaryota</taxon>
        <taxon>Metazoa</taxon>
        <taxon>Ecdysozoa</taxon>
        <taxon>Arthropoda</taxon>
        <taxon>Chelicerata</taxon>
        <taxon>Merostomata</taxon>
        <taxon>Xiphosura</taxon>
        <taxon>Limulidae</taxon>
        <taxon>Limulus</taxon>
    </lineage>
</organism>
<dbReference type="SUPFAM" id="SSF49313">
    <property type="entry name" value="Cadherin-like"/>
    <property type="match status" value="1"/>
</dbReference>
<feature type="compositionally biased region" description="Basic and acidic residues" evidence="1">
    <location>
        <begin position="393"/>
        <end position="405"/>
    </location>
</feature>
<feature type="region of interest" description="Disordered" evidence="1">
    <location>
        <begin position="338"/>
        <end position="405"/>
    </location>
</feature>
<proteinExistence type="predicted"/>